<reference evidence="11" key="1">
    <citation type="submission" date="2024-06" db="EMBL/GenBank/DDBJ databases">
        <authorList>
            <person name="Fan A."/>
            <person name="Zhang F.Y."/>
            <person name="Zhang L."/>
        </authorList>
    </citation>
    <scope>NUCLEOTIDE SEQUENCE</scope>
    <source>
        <strain evidence="11">Y61</strain>
    </source>
</reference>
<name>A0AAU8IED2_9BACL</name>
<dbReference type="SUPFAM" id="SSF161111">
    <property type="entry name" value="Cation efflux protein transmembrane domain-like"/>
    <property type="match status" value="1"/>
</dbReference>
<feature type="transmembrane region" description="Helical" evidence="8">
    <location>
        <begin position="161"/>
        <end position="186"/>
    </location>
</feature>
<sequence length="312" mass="34268">MDNRPEQRGTQGPHHHHQTSNQTALLAGFLLITGFMIVEAVGGLLSNSLALLSDAGHMLSDSISLGLSFTALMVGSKIPANQTKTFGYRRFEILAALFNGVLLLVLSVWIIYEAFQRFSHPAPIHSGSMLVIAFIGLIVNIFVAWILSGGENKENLNVRSAFIHVLGDLLGSAGAIVAAVLIYLFGWEFADPLASLIVSAVIIRSGWQVLRDSINILMEGKPDNLDLEEIRNRICGVEGVISLHDMHIWTITSGFLSLSCHLIVADRTDRDRILNDVQHILSDYHLMHSTVQIEGTTFETCFSDCAHQKKKA</sequence>
<dbReference type="InterPro" id="IPR058533">
    <property type="entry name" value="Cation_efflux_TM"/>
</dbReference>
<dbReference type="InterPro" id="IPR027470">
    <property type="entry name" value="Cation_efflux_CTD"/>
</dbReference>
<dbReference type="Gene3D" id="1.20.1510.10">
    <property type="entry name" value="Cation efflux protein transmembrane domain"/>
    <property type="match status" value="1"/>
</dbReference>
<evidence type="ECO:0000256" key="2">
    <source>
        <dbReference type="ARBA" id="ARBA00008873"/>
    </source>
</evidence>
<dbReference type="RefSeq" id="WP_353947901.1">
    <property type="nucleotide sequence ID" value="NZ_CP159510.1"/>
</dbReference>
<dbReference type="Pfam" id="PF01545">
    <property type="entry name" value="Cation_efflux"/>
    <property type="match status" value="1"/>
</dbReference>
<evidence type="ECO:0000256" key="4">
    <source>
        <dbReference type="ARBA" id="ARBA00022692"/>
    </source>
</evidence>
<protein>
    <submittedName>
        <fullName evidence="11">Cation diffusion facilitator family transporter</fullName>
    </submittedName>
</protein>
<evidence type="ECO:0000256" key="5">
    <source>
        <dbReference type="ARBA" id="ARBA00022989"/>
    </source>
</evidence>
<dbReference type="PANTHER" id="PTHR11562:SF17">
    <property type="entry name" value="RE54080P-RELATED"/>
    <property type="match status" value="1"/>
</dbReference>
<keyword evidence="3" id="KW-0813">Transport</keyword>
<dbReference type="SUPFAM" id="SSF160240">
    <property type="entry name" value="Cation efflux protein cytoplasmic domain-like"/>
    <property type="match status" value="1"/>
</dbReference>
<dbReference type="AlphaFoldDB" id="A0AAU8IED2"/>
<dbReference type="InterPro" id="IPR027469">
    <property type="entry name" value="Cation_efflux_TMD_sf"/>
</dbReference>
<dbReference type="EMBL" id="CP159510">
    <property type="protein sequence ID" value="XCJ16353.1"/>
    <property type="molecule type" value="Genomic_DNA"/>
</dbReference>
<evidence type="ECO:0000313" key="11">
    <source>
        <dbReference type="EMBL" id="XCJ16353.1"/>
    </source>
</evidence>
<comment type="similarity">
    <text evidence="2">Belongs to the cation diffusion facilitator (CDF) transporter (TC 2.A.4) family. SLC30A subfamily.</text>
</comment>
<dbReference type="GO" id="GO:0005886">
    <property type="term" value="C:plasma membrane"/>
    <property type="evidence" value="ECO:0007669"/>
    <property type="project" value="TreeGrafter"/>
</dbReference>
<feature type="transmembrane region" description="Helical" evidence="8">
    <location>
        <begin position="91"/>
        <end position="112"/>
    </location>
</feature>
<dbReference type="GO" id="GO:0005385">
    <property type="term" value="F:zinc ion transmembrane transporter activity"/>
    <property type="evidence" value="ECO:0007669"/>
    <property type="project" value="TreeGrafter"/>
</dbReference>
<evidence type="ECO:0000256" key="8">
    <source>
        <dbReference type="SAM" id="Phobius"/>
    </source>
</evidence>
<dbReference type="InterPro" id="IPR050681">
    <property type="entry name" value="CDF/SLC30A"/>
</dbReference>
<evidence type="ECO:0000256" key="3">
    <source>
        <dbReference type="ARBA" id="ARBA00022448"/>
    </source>
</evidence>
<feature type="transmembrane region" description="Helical" evidence="8">
    <location>
        <begin position="24"/>
        <end position="46"/>
    </location>
</feature>
<feature type="domain" description="Cation efflux protein cytoplasmic" evidence="10">
    <location>
        <begin position="222"/>
        <end position="294"/>
    </location>
</feature>
<accession>A0AAU8IED2</accession>
<comment type="subcellular location">
    <subcellularLocation>
        <location evidence="1">Membrane</location>
        <topology evidence="1">Multi-pass membrane protein</topology>
    </subcellularLocation>
</comment>
<evidence type="ECO:0000256" key="1">
    <source>
        <dbReference type="ARBA" id="ARBA00004141"/>
    </source>
</evidence>
<dbReference type="Pfam" id="PF16916">
    <property type="entry name" value="ZT_dimer"/>
    <property type="match status" value="1"/>
</dbReference>
<evidence type="ECO:0000259" key="10">
    <source>
        <dbReference type="Pfam" id="PF16916"/>
    </source>
</evidence>
<feature type="transmembrane region" description="Helical" evidence="8">
    <location>
        <begin position="124"/>
        <end position="149"/>
    </location>
</feature>
<keyword evidence="6" id="KW-0406">Ion transport</keyword>
<feature type="domain" description="Cation efflux protein transmembrane" evidence="9">
    <location>
        <begin position="25"/>
        <end position="218"/>
    </location>
</feature>
<keyword evidence="7 8" id="KW-0472">Membrane</keyword>
<dbReference type="InterPro" id="IPR002524">
    <property type="entry name" value="Cation_efflux"/>
</dbReference>
<organism evidence="11">
    <name type="scientific">Sporolactobacillus sp. Y61</name>
    <dbReference type="NCBI Taxonomy" id="3160863"/>
    <lineage>
        <taxon>Bacteria</taxon>
        <taxon>Bacillati</taxon>
        <taxon>Bacillota</taxon>
        <taxon>Bacilli</taxon>
        <taxon>Bacillales</taxon>
        <taxon>Sporolactobacillaceae</taxon>
        <taxon>Sporolactobacillus</taxon>
    </lineage>
</organism>
<gene>
    <name evidence="11" type="ORF">ABNN70_11820</name>
</gene>
<evidence type="ECO:0000259" key="9">
    <source>
        <dbReference type="Pfam" id="PF01545"/>
    </source>
</evidence>
<dbReference type="PANTHER" id="PTHR11562">
    <property type="entry name" value="CATION EFFLUX PROTEIN/ ZINC TRANSPORTER"/>
    <property type="match status" value="1"/>
</dbReference>
<dbReference type="InterPro" id="IPR036837">
    <property type="entry name" value="Cation_efflux_CTD_sf"/>
</dbReference>
<feature type="transmembrane region" description="Helical" evidence="8">
    <location>
        <begin position="58"/>
        <end position="79"/>
    </location>
</feature>
<keyword evidence="4 8" id="KW-0812">Transmembrane</keyword>
<evidence type="ECO:0000256" key="7">
    <source>
        <dbReference type="ARBA" id="ARBA00023136"/>
    </source>
</evidence>
<keyword evidence="5 8" id="KW-1133">Transmembrane helix</keyword>
<dbReference type="NCBIfam" id="TIGR01297">
    <property type="entry name" value="CDF"/>
    <property type="match status" value="1"/>
</dbReference>
<proteinExistence type="inferred from homology"/>
<evidence type="ECO:0000256" key="6">
    <source>
        <dbReference type="ARBA" id="ARBA00023065"/>
    </source>
</evidence>